<dbReference type="RefSeq" id="WP_110380974.1">
    <property type="nucleotide sequence ID" value="NZ_CP029288.2"/>
</dbReference>
<dbReference type="Proteomes" id="UP000248410">
    <property type="component" value="Chromosome"/>
</dbReference>
<dbReference type="Pfam" id="PF03787">
    <property type="entry name" value="RAMPs"/>
    <property type="match status" value="1"/>
</dbReference>
<dbReference type="AlphaFoldDB" id="A0A2U9IQ33"/>
<dbReference type="OrthoDB" id="43325at2157"/>
<dbReference type="GO" id="GO:0051607">
    <property type="term" value="P:defense response to virus"/>
    <property type="evidence" value="ECO:0007669"/>
    <property type="project" value="UniProtKB-KW"/>
</dbReference>
<name>A0A2U9IQ33_9CREN</name>
<sequence>MTDYNLFLVRNESPLVINYASGNYFKSLDYIPASSIIGAIKARKIKDWGGKREDVKINLTVSDAYPSSEDQTTLNPPGLVTLYKEKESDEFYVDGLKKIMDTVNGKLKWGEETLRLKKGPQNWIYKNNKAYPISVKMFRTTLLKLDEYTKIPLIEKKGNENIGYMAHVEAMLPGHIFSFIASGEVDEIEKALKEGIYVGSFKTKGFGLIKLITKKKITLNDCNGGTCVLDFYGNVSYETYEKIKRSGCDIIYENVTFDKRKTFYYDEWKIDIVVRSGSIMVVKNCKLKLDEENGGKVIVNHPIHQ</sequence>
<dbReference type="EMBL" id="CP029288">
    <property type="protein sequence ID" value="AWR98084.1"/>
    <property type="molecule type" value="Genomic_DNA"/>
</dbReference>
<evidence type="ECO:0000256" key="1">
    <source>
        <dbReference type="ARBA" id="ARBA00023118"/>
    </source>
</evidence>
<evidence type="ECO:0000313" key="3">
    <source>
        <dbReference type="EMBL" id="AWR98084.1"/>
    </source>
</evidence>
<proteinExistence type="predicted"/>
<dbReference type="GeneID" id="36838587"/>
<gene>
    <name evidence="3" type="ORF">DFR86_11420</name>
</gene>
<evidence type="ECO:0000259" key="2">
    <source>
        <dbReference type="Pfam" id="PF03787"/>
    </source>
</evidence>
<reference evidence="3 4" key="1">
    <citation type="submission" date="2018-05" db="EMBL/GenBank/DDBJ databases">
        <title>Complete Genome Sequences of Extremely Thermoacidophilic, Metal-Mobilizing Type-Strain Members of the Archaeal Family Sulfolobaceae: Acidianus brierleyi DSM-1651T, Acidianus sulfidivorans DSM-18786T, Metallosphaera hakonensis DSM-7519T, and Metallosphaera prunae DSM-10039T.</title>
        <authorList>
            <person name="Counts J.A."/>
            <person name="Kelly R.M."/>
        </authorList>
    </citation>
    <scope>NUCLEOTIDE SEQUENCE [LARGE SCALE GENOMIC DNA]</scope>
    <source>
        <strain evidence="3 4">JP7</strain>
    </source>
</reference>
<accession>A0A2U9IQ33</accession>
<evidence type="ECO:0000313" key="4">
    <source>
        <dbReference type="Proteomes" id="UP000248410"/>
    </source>
</evidence>
<organism evidence="3 4">
    <name type="scientific">Acidianus sulfidivorans JP7</name>
    <dbReference type="NCBI Taxonomy" id="619593"/>
    <lineage>
        <taxon>Archaea</taxon>
        <taxon>Thermoproteota</taxon>
        <taxon>Thermoprotei</taxon>
        <taxon>Sulfolobales</taxon>
        <taxon>Sulfolobaceae</taxon>
        <taxon>Acidianus</taxon>
    </lineage>
</organism>
<feature type="domain" description="CRISPR type III-associated protein" evidence="2">
    <location>
        <begin position="21"/>
        <end position="210"/>
    </location>
</feature>
<protein>
    <recommendedName>
        <fullName evidence="2">CRISPR type III-associated protein domain-containing protein</fullName>
    </recommendedName>
</protein>
<dbReference type="KEGG" id="asul:DFR86_11420"/>
<keyword evidence="4" id="KW-1185">Reference proteome</keyword>
<dbReference type="InterPro" id="IPR005537">
    <property type="entry name" value="RAMP_III_fam"/>
</dbReference>
<keyword evidence="1" id="KW-0051">Antiviral defense</keyword>